<dbReference type="GO" id="GO:0016747">
    <property type="term" value="F:acyltransferase activity, transferring groups other than amino-acyl groups"/>
    <property type="evidence" value="ECO:0007669"/>
    <property type="project" value="InterPro"/>
</dbReference>
<accession>A0A2S9SVD1</accession>
<dbReference type="EMBL" id="NXGH01000003">
    <property type="protein sequence ID" value="PRM90547.1"/>
    <property type="molecule type" value="Genomic_DNA"/>
</dbReference>
<dbReference type="CDD" id="cd04301">
    <property type="entry name" value="NAT_SF"/>
    <property type="match status" value="1"/>
</dbReference>
<dbReference type="InterPro" id="IPR016181">
    <property type="entry name" value="Acyl_CoA_acyltransferase"/>
</dbReference>
<dbReference type="PROSITE" id="PS51186">
    <property type="entry name" value="GNAT"/>
    <property type="match status" value="1"/>
</dbReference>
<comment type="caution">
    <text evidence="2">The sequence shown here is derived from an EMBL/GenBank/DDBJ whole genome shotgun (WGS) entry which is preliminary data.</text>
</comment>
<feature type="domain" description="N-acetyltransferase" evidence="1">
    <location>
        <begin position="14"/>
        <end position="170"/>
    </location>
</feature>
<dbReference type="RefSeq" id="WP_105911002.1">
    <property type="nucleotide sequence ID" value="NZ_NXGH01000003.1"/>
</dbReference>
<proteinExistence type="predicted"/>
<reference evidence="2 3" key="1">
    <citation type="submission" date="2017-09" db="EMBL/GenBank/DDBJ databases">
        <title>Reassesment of A. cryaerophilus.</title>
        <authorList>
            <person name="Perez-Cataluna A."/>
            <person name="Collado L."/>
            <person name="Salgado O."/>
            <person name="Lefinanco V."/>
            <person name="Figueras M.J."/>
        </authorList>
    </citation>
    <scope>NUCLEOTIDE SEQUENCE [LARGE SCALE GENOMIC DNA]</scope>
    <source>
        <strain evidence="2 3">LMG 9871</strain>
    </source>
</reference>
<name>A0A2S9SVD1_9BACT</name>
<dbReference type="SUPFAM" id="SSF55729">
    <property type="entry name" value="Acyl-CoA N-acyltransferases (Nat)"/>
    <property type="match status" value="1"/>
</dbReference>
<dbReference type="Gene3D" id="3.40.630.30">
    <property type="match status" value="1"/>
</dbReference>
<gene>
    <name evidence="2" type="ORF">CJ671_01720</name>
</gene>
<dbReference type="OrthoDB" id="5365947at2"/>
<dbReference type="Pfam" id="PF00583">
    <property type="entry name" value="Acetyltransf_1"/>
    <property type="match status" value="1"/>
</dbReference>
<organism evidence="2 3">
    <name type="scientific">Aliarcobacter cryaerophilus</name>
    <dbReference type="NCBI Taxonomy" id="28198"/>
    <lineage>
        <taxon>Bacteria</taxon>
        <taxon>Pseudomonadati</taxon>
        <taxon>Campylobacterota</taxon>
        <taxon>Epsilonproteobacteria</taxon>
        <taxon>Campylobacterales</taxon>
        <taxon>Arcobacteraceae</taxon>
        <taxon>Aliarcobacter</taxon>
    </lineage>
</organism>
<evidence type="ECO:0000313" key="2">
    <source>
        <dbReference type="EMBL" id="PRM90547.1"/>
    </source>
</evidence>
<evidence type="ECO:0000313" key="3">
    <source>
        <dbReference type="Proteomes" id="UP000238649"/>
    </source>
</evidence>
<dbReference type="InterPro" id="IPR000182">
    <property type="entry name" value="GNAT_dom"/>
</dbReference>
<protein>
    <recommendedName>
        <fullName evidence="1">N-acetyltransferase domain-containing protein</fullName>
    </recommendedName>
</protein>
<sequence>MKNINTKKLDNKNILIVKMDKSMLCEVSQIASATLGSSFVNEDIFDNEINLCAKIDEKIVAYATTKFIDLNYLKKIIRDKKLHLYEEFTKIGYIDSIAVDENYSGYGIGTLLLKDTISKLREDKIAFAIMAGWINKDQVNIKRLAIKEGFKEEFIIEEFWKEDSLKFNFDCTACGKPPCLCSAIIYTKKL</sequence>
<evidence type="ECO:0000259" key="1">
    <source>
        <dbReference type="PROSITE" id="PS51186"/>
    </source>
</evidence>
<dbReference type="Proteomes" id="UP000238649">
    <property type="component" value="Unassembled WGS sequence"/>
</dbReference>
<dbReference type="AlphaFoldDB" id="A0A2S9SVD1"/>